<feature type="repeat" description="ANK" evidence="3">
    <location>
        <begin position="136"/>
        <end position="168"/>
    </location>
</feature>
<dbReference type="PANTHER" id="PTHR24198:SF165">
    <property type="entry name" value="ANKYRIN REPEAT-CONTAINING PROTEIN-RELATED"/>
    <property type="match status" value="1"/>
</dbReference>
<evidence type="ECO:0000256" key="3">
    <source>
        <dbReference type="PROSITE-ProRule" id="PRU00023"/>
    </source>
</evidence>
<accession>A0A151Z8D3</accession>
<evidence type="ECO:0000313" key="5">
    <source>
        <dbReference type="Proteomes" id="UP000076078"/>
    </source>
</evidence>
<gene>
    <name evidence="4" type="ORF">DLAC_08830</name>
</gene>
<sequence length="177" mass="19954">MKHQHDHDHKHEDGHQCVCETNSSVTQTLDELGFERGIWGNIINGNYKRVTELLEKNPKLSNAIDSSGYYPLHYAVRSDSNVDIVQVLIDNGASLRCITTHGAATPLHRSSFCGALKITKLILSIDSTMINQQDVDGMTPLHKAYQQKHNDIVSLLLTYKADENIKDKKDKIPLDYK</sequence>
<dbReference type="PROSITE" id="PS50088">
    <property type="entry name" value="ANK_REPEAT"/>
    <property type="match status" value="2"/>
</dbReference>
<dbReference type="SUPFAM" id="SSF48403">
    <property type="entry name" value="Ankyrin repeat"/>
    <property type="match status" value="1"/>
</dbReference>
<comment type="caution">
    <text evidence="4">The sequence shown here is derived from an EMBL/GenBank/DDBJ whole genome shotgun (WGS) entry which is preliminary data.</text>
</comment>
<proteinExistence type="predicted"/>
<dbReference type="PANTHER" id="PTHR24198">
    <property type="entry name" value="ANKYRIN REPEAT AND PROTEIN KINASE DOMAIN-CONTAINING PROTEIN"/>
    <property type="match status" value="1"/>
</dbReference>
<keyword evidence="5" id="KW-1185">Reference proteome</keyword>
<dbReference type="InterPro" id="IPR036770">
    <property type="entry name" value="Ankyrin_rpt-contain_sf"/>
</dbReference>
<feature type="repeat" description="ANK" evidence="3">
    <location>
        <begin position="67"/>
        <end position="100"/>
    </location>
</feature>
<dbReference type="SMART" id="SM00248">
    <property type="entry name" value="ANK"/>
    <property type="match status" value="3"/>
</dbReference>
<dbReference type="InterPro" id="IPR002110">
    <property type="entry name" value="Ankyrin_rpt"/>
</dbReference>
<keyword evidence="2 3" id="KW-0040">ANK repeat</keyword>
<dbReference type="EMBL" id="LODT01000037">
    <property type="protein sequence ID" value="KYQ90229.1"/>
    <property type="molecule type" value="Genomic_DNA"/>
</dbReference>
<dbReference type="Proteomes" id="UP000076078">
    <property type="component" value="Unassembled WGS sequence"/>
</dbReference>
<dbReference type="OrthoDB" id="70519at2759"/>
<dbReference type="Pfam" id="PF12796">
    <property type="entry name" value="Ank_2"/>
    <property type="match status" value="2"/>
</dbReference>
<organism evidence="4 5">
    <name type="scientific">Tieghemostelium lacteum</name>
    <name type="common">Slime mold</name>
    <name type="synonym">Dictyostelium lacteum</name>
    <dbReference type="NCBI Taxonomy" id="361077"/>
    <lineage>
        <taxon>Eukaryota</taxon>
        <taxon>Amoebozoa</taxon>
        <taxon>Evosea</taxon>
        <taxon>Eumycetozoa</taxon>
        <taxon>Dictyostelia</taxon>
        <taxon>Dictyosteliales</taxon>
        <taxon>Raperosteliaceae</taxon>
        <taxon>Tieghemostelium</taxon>
    </lineage>
</organism>
<dbReference type="PROSITE" id="PS50297">
    <property type="entry name" value="ANK_REP_REGION"/>
    <property type="match status" value="2"/>
</dbReference>
<keyword evidence="1" id="KW-0677">Repeat</keyword>
<evidence type="ECO:0000313" key="4">
    <source>
        <dbReference type="EMBL" id="KYQ90229.1"/>
    </source>
</evidence>
<dbReference type="Gene3D" id="1.25.40.20">
    <property type="entry name" value="Ankyrin repeat-containing domain"/>
    <property type="match status" value="1"/>
</dbReference>
<protein>
    <submittedName>
        <fullName evidence="4">Ankyrin repeat-containing protein 39</fullName>
    </submittedName>
</protein>
<evidence type="ECO:0000256" key="2">
    <source>
        <dbReference type="ARBA" id="ARBA00023043"/>
    </source>
</evidence>
<dbReference type="STRING" id="361077.A0A151Z8D3"/>
<dbReference type="AlphaFoldDB" id="A0A151Z8D3"/>
<reference evidence="4 5" key="1">
    <citation type="submission" date="2015-12" db="EMBL/GenBank/DDBJ databases">
        <title>Dictyostelia acquired genes for synthesis and detection of signals that induce cell-type specialization by lateral gene transfer from prokaryotes.</title>
        <authorList>
            <person name="Gloeckner G."/>
            <person name="Schaap P."/>
        </authorList>
    </citation>
    <scope>NUCLEOTIDE SEQUENCE [LARGE SCALE GENOMIC DNA]</scope>
    <source>
        <strain evidence="4 5">TK</strain>
    </source>
</reference>
<evidence type="ECO:0000256" key="1">
    <source>
        <dbReference type="ARBA" id="ARBA00022737"/>
    </source>
</evidence>
<name>A0A151Z8D3_TIELA</name>
<dbReference type="OMA" id="YCGHLNV"/>
<dbReference type="InParanoid" id="A0A151Z8D3"/>